<reference evidence="2" key="1">
    <citation type="submission" date="2016-05" db="EMBL/GenBank/DDBJ databases">
        <authorList>
            <person name="Lavstsen T."/>
            <person name="Jespersen J.S."/>
        </authorList>
    </citation>
    <scope>NUCLEOTIDE SEQUENCE</scope>
    <source>
        <tissue evidence="2">Brain</tissue>
    </source>
</reference>
<proteinExistence type="predicted"/>
<feature type="non-terminal residue" evidence="2">
    <location>
        <position position="1"/>
    </location>
</feature>
<accession>A0A1A8PLD2</accession>
<reference evidence="2" key="2">
    <citation type="submission" date="2016-06" db="EMBL/GenBank/DDBJ databases">
        <title>The genome of a short-lived fish provides insights into sex chromosome evolution and the genetic control of aging.</title>
        <authorList>
            <person name="Reichwald K."/>
            <person name="Felder M."/>
            <person name="Petzold A."/>
            <person name="Koch P."/>
            <person name="Groth M."/>
            <person name="Platzer M."/>
        </authorList>
    </citation>
    <scope>NUCLEOTIDE SEQUENCE</scope>
    <source>
        <tissue evidence="2">Brain</tissue>
    </source>
</reference>
<organism evidence="2">
    <name type="scientific">Nothobranchius rachovii</name>
    <name type="common">bluefin notho</name>
    <dbReference type="NCBI Taxonomy" id="451742"/>
    <lineage>
        <taxon>Eukaryota</taxon>
        <taxon>Metazoa</taxon>
        <taxon>Chordata</taxon>
        <taxon>Craniata</taxon>
        <taxon>Vertebrata</taxon>
        <taxon>Euteleostomi</taxon>
        <taxon>Actinopterygii</taxon>
        <taxon>Neopterygii</taxon>
        <taxon>Teleostei</taxon>
        <taxon>Neoteleostei</taxon>
        <taxon>Acanthomorphata</taxon>
        <taxon>Ovalentaria</taxon>
        <taxon>Atherinomorphae</taxon>
        <taxon>Cyprinodontiformes</taxon>
        <taxon>Nothobranchiidae</taxon>
        <taxon>Nothobranchius</taxon>
    </lineage>
</organism>
<dbReference type="EMBL" id="HAEI01002838">
    <property type="protein sequence ID" value="SBR82058.1"/>
    <property type="molecule type" value="Transcribed_RNA"/>
</dbReference>
<gene>
    <name evidence="2" type="primary">SH3RF3</name>
</gene>
<protein>
    <submittedName>
        <fullName evidence="2">SH3 domain containing ring finger 3</fullName>
    </submittedName>
</protein>
<sequence>RRRRQNLRPFVTRIPWPLFVPSLHSTRDLSKQHQPRLLATNCLRPAEELPAFQPAYSKPGAHLNAAGPQSPCWKSRAPRCGRL</sequence>
<evidence type="ECO:0000256" key="1">
    <source>
        <dbReference type="SAM" id="MobiDB-lite"/>
    </source>
</evidence>
<name>A0A1A8PLD2_9TELE</name>
<evidence type="ECO:0000313" key="2">
    <source>
        <dbReference type="EMBL" id="SBR82058.1"/>
    </source>
</evidence>
<dbReference type="AlphaFoldDB" id="A0A1A8PLD2"/>
<feature type="non-terminal residue" evidence="2">
    <location>
        <position position="83"/>
    </location>
</feature>
<feature type="region of interest" description="Disordered" evidence="1">
    <location>
        <begin position="60"/>
        <end position="83"/>
    </location>
</feature>